<evidence type="ECO:0000313" key="4">
    <source>
        <dbReference type="Proteomes" id="UP001210925"/>
    </source>
</evidence>
<feature type="compositionally biased region" description="Basic and acidic residues" evidence="1">
    <location>
        <begin position="405"/>
        <end position="425"/>
    </location>
</feature>
<dbReference type="EMBL" id="JADGKB010000097">
    <property type="protein sequence ID" value="KAJ3253904.1"/>
    <property type="molecule type" value="Genomic_DNA"/>
</dbReference>
<reference evidence="3" key="1">
    <citation type="submission" date="2020-05" db="EMBL/GenBank/DDBJ databases">
        <title>Phylogenomic resolution of chytrid fungi.</title>
        <authorList>
            <person name="Stajich J.E."/>
            <person name="Amses K."/>
            <person name="Simmons R."/>
            <person name="Seto K."/>
            <person name="Myers J."/>
            <person name="Bonds A."/>
            <person name="Quandt C.A."/>
            <person name="Barry K."/>
            <person name="Liu P."/>
            <person name="Grigoriev I."/>
            <person name="Longcore J.E."/>
            <person name="James T.Y."/>
        </authorList>
    </citation>
    <scope>NUCLEOTIDE SEQUENCE</scope>
    <source>
        <strain evidence="3">PLAUS21</strain>
    </source>
</reference>
<dbReference type="AlphaFoldDB" id="A0AAD5UFL9"/>
<name>A0AAD5UFL9_9FUNG</name>
<proteinExistence type="predicted"/>
<organism evidence="3 4">
    <name type="scientific">Boothiomyces macroporosus</name>
    <dbReference type="NCBI Taxonomy" id="261099"/>
    <lineage>
        <taxon>Eukaryota</taxon>
        <taxon>Fungi</taxon>
        <taxon>Fungi incertae sedis</taxon>
        <taxon>Chytridiomycota</taxon>
        <taxon>Chytridiomycota incertae sedis</taxon>
        <taxon>Chytridiomycetes</taxon>
        <taxon>Rhizophydiales</taxon>
        <taxon>Terramycetaceae</taxon>
        <taxon>Boothiomyces</taxon>
    </lineage>
</organism>
<feature type="region of interest" description="Disordered" evidence="1">
    <location>
        <begin position="384"/>
        <end position="425"/>
    </location>
</feature>
<gene>
    <name evidence="3" type="ORF">HK103_007638</name>
</gene>
<keyword evidence="4" id="KW-1185">Reference proteome</keyword>
<evidence type="ECO:0000313" key="3">
    <source>
        <dbReference type="EMBL" id="KAJ3253904.1"/>
    </source>
</evidence>
<sequence>MRVGFGIVLSLLSFVTASIKHCPFQDEIISGNIKAHDWDTSKCPLAGKCSYFEKVKEDPEHEIDTGLFECPFSHDPKKCHLDQASKCSYLSGKRCPHANPDCPFFKTNPNPNECPISKKCPFYNDIKAGKKPKLDWTAHKCPLWDKCPYYYKMKAHPNKMLDCPLLGDCPLFTHHEKGKDSFHFGNIVRTSQLVHADKTVYGESCPYKNGEKCPHANEGCPYFGKDQGGEECPLSEKCPYYKELKSGKFHDHDWHAENCPLKEKCPYFEKFLEDPTKLSECPLLKDCPHYHKEHASCPYKNGEKCPHANEGCPYFGKDQSGEGCPLSEKCPYYKELKSGKFHDHDWHAENCPLKEKCPYFEKLSKDPTKLSECPLLKDCPHYQKDSKTKLPASHPKVDGSAGECPHLKMQREKAKKDDDNVRDEL</sequence>
<keyword evidence="2" id="KW-0732">Signal</keyword>
<protein>
    <submittedName>
        <fullName evidence="3">Uncharacterized protein</fullName>
    </submittedName>
</protein>
<accession>A0AAD5UFL9</accession>
<comment type="caution">
    <text evidence="3">The sequence shown here is derived from an EMBL/GenBank/DDBJ whole genome shotgun (WGS) entry which is preliminary data.</text>
</comment>
<evidence type="ECO:0000256" key="2">
    <source>
        <dbReference type="SAM" id="SignalP"/>
    </source>
</evidence>
<dbReference type="Proteomes" id="UP001210925">
    <property type="component" value="Unassembled WGS sequence"/>
</dbReference>
<evidence type="ECO:0000256" key="1">
    <source>
        <dbReference type="SAM" id="MobiDB-lite"/>
    </source>
</evidence>
<feature type="chain" id="PRO_5042091731" evidence="2">
    <location>
        <begin position="18"/>
        <end position="425"/>
    </location>
</feature>
<feature type="signal peptide" evidence="2">
    <location>
        <begin position="1"/>
        <end position="17"/>
    </location>
</feature>